<dbReference type="RefSeq" id="WP_260574954.1">
    <property type="nucleotide sequence ID" value="NZ_CP104205.1"/>
</dbReference>
<sequence>MVTENVGRDYTYNSGTNLSVYTVTVGDTTAYEDLSIYPINTNTYAFLNNKFPLETYLRYQGTGEISTRVTIQVGERTIFSESIRLTGTNNLKNINTLIDANTVGLKKIIVKASELPSERNVINNSRETIVEVIDEKTNVGIVSEVLHPDLGALKKSIESNEQRKVVILKPNTPVEELDEMDIFFLYEPTRNFSSIFEFIKNKKSNYLIFTGVNSDFNFLNQVQEDFEIELGYPSQEVFGRLNSDFPSLIFPILIQRIFLP</sequence>
<evidence type="ECO:0000313" key="1">
    <source>
        <dbReference type="EMBL" id="UWX56317.1"/>
    </source>
</evidence>
<organism evidence="1 2">
    <name type="scientific">Maribacter litopenaei</name>
    <dbReference type="NCBI Taxonomy" id="2976127"/>
    <lineage>
        <taxon>Bacteria</taxon>
        <taxon>Pseudomonadati</taxon>
        <taxon>Bacteroidota</taxon>
        <taxon>Flavobacteriia</taxon>
        <taxon>Flavobacteriales</taxon>
        <taxon>Flavobacteriaceae</taxon>
        <taxon>Maribacter</taxon>
    </lineage>
</organism>
<gene>
    <name evidence="1" type="ORF">NYZ99_08975</name>
</gene>
<accession>A0ABY5YB78</accession>
<dbReference type="EMBL" id="CP104205">
    <property type="protein sequence ID" value="UWX56317.1"/>
    <property type="molecule type" value="Genomic_DNA"/>
</dbReference>
<protein>
    <submittedName>
        <fullName evidence="1">Uncharacterized protein</fullName>
    </submittedName>
</protein>
<evidence type="ECO:0000313" key="2">
    <source>
        <dbReference type="Proteomes" id="UP001059209"/>
    </source>
</evidence>
<keyword evidence="2" id="KW-1185">Reference proteome</keyword>
<dbReference type="Proteomes" id="UP001059209">
    <property type="component" value="Chromosome"/>
</dbReference>
<proteinExistence type="predicted"/>
<reference evidence="1" key="1">
    <citation type="submission" date="2022-09" db="EMBL/GenBank/DDBJ databases">
        <title>Maribacter litopenaei sp. nov., isolated from the intestinal tract of the Pacific White Shrimp, Litopenaeus vannamei.</title>
        <authorList>
            <person name="Kim S.Y."/>
            <person name="Hwang C.Y."/>
        </authorList>
    </citation>
    <scope>NUCLEOTIDE SEQUENCE</scope>
    <source>
        <strain evidence="1">HL-LV01</strain>
    </source>
</reference>
<name>A0ABY5YB78_9FLAO</name>